<dbReference type="InterPro" id="IPR017871">
    <property type="entry name" value="ABC_transporter-like_CS"/>
</dbReference>
<keyword evidence="4 7" id="KW-0067">ATP-binding</keyword>
<dbReference type="InterPro" id="IPR032823">
    <property type="entry name" value="BCA_ABC_TP_C"/>
</dbReference>
<dbReference type="GO" id="GO:0016887">
    <property type="term" value="F:ATP hydrolysis activity"/>
    <property type="evidence" value="ECO:0007669"/>
    <property type="project" value="InterPro"/>
</dbReference>
<name>A0A7G6T4H9_9HYPH</name>
<dbReference type="EMBL" id="CP050297">
    <property type="protein sequence ID" value="QND61661.1"/>
    <property type="molecule type" value="Genomic_DNA"/>
</dbReference>
<comment type="similarity">
    <text evidence="1">Belongs to the ABC transporter superfamily.</text>
</comment>
<dbReference type="Pfam" id="PF00005">
    <property type="entry name" value="ABC_tran"/>
    <property type="match status" value="1"/>
</dbReference>
<keyword evidence="7" id="KW-0614">Plasmid</keyword>
<keyword evidence="5" id="KW-0029">Amino-acid transport</keyword>
<evidence type="ECO:0000256" key="4">
    <source>
        <dbReference type="ARBA" id="ARBA00022840"/>
    </source>
</evidence>
<accession>A0A7G6T4H9</accession>
<proteinExistence type="inferred from homology"/>
<protein>
    <submittedName>
        <fullName evidence="7">ABC transporter ATP-binding protein</fullName>
    </submittedName>
</protein>
<keyword evidence="2" id="KW-0813">Transport</keyword>
<gene>
    <name evidence="7" type="ORF">HB778_35970</name>
</gene>
<organism evidence="7 8">
    <name type="scientific">Mesorhizobium huakuii</name>
    <dbReference type="NCBI Taxonomy" id="28104"/>
    <lineage>
        <taxon>Bacteria</taxon>
        <taxon>Pseudomonadati</taxon>
        <taxon>Pseudomonadota</taxon>
        <taxon>Alphaproteobacteria</taxon>
        <taxon>Hyphomicrobiales</taxon>
        <taxon>Phyllobacteriaceae</taxon>
        <taxon>Mesorhizobium</taxon>
    </lineage>
</organism>
<evidence type="ECO:0000256" key="1">
    <source>
        <dbReference type="ARBA" id="ARBA00005417"/>
    </source>
</evidence>
<dbReference type="Pfam" id="PF12399">
    <property type="entry name" value="BCA_ABC_TP_C"/>
    <property type="match status" value="1"/>
</dbReference>
<dbReference type="PROSITE" id="PS50893">
    <property type="entry name" value="ABC_TRANSPORTER_2"/>
    <property type="match status" value="1"/>
</dbReference>
<feature type="domain" description="ABC transporter" evidence="6">
    <location>
        <begin position="2"/>
        <end position="233"/>
    </location>
</feature>
<dbReference type="SUPFAM" id="SSF52540">
    <property type="entry name" value="P-loop containing nucleoside triphosphate hydrolases"/>
    <property type="match status" value="1"/>
</dbReference>
<dbReference type="InterPro" id="IPR003593">
    <property type="entry name" value="AAA+_ATPase"/>
</dbReference>
<dbReference type="InterPro" id="IPR027417">
    <property type="entry name" value="P-loop_NTPase"/>
</dbReference>
<evidence type="ECO:0000256" key="5">
    <source>
        <dbReference type="ARBA" id="ARBA00022970"/>
    </source>
</evidence>
<dbReference type="PANTHER" id="PTHR43820:SF4">
    <property type="entry name" value="HIGH-AFFINITY BRANCHED-CHAIN AMINO ACID TRANSPORT ATP-BINDING PROTEIN LIVF"/>
    <property type="match status" value="1"/>
</dbReference>
<dbReference type="GO" id="GO:0015658">
    <property type="term" value="F:branched-chain amino acid transmembrane transporter activity"/>
    <property type="evidence" value="ECO:0007669"/>
    <property type="project" value="TreeGrafter"/>
</dbReference>
<dbReference type="PANTHER" id="PTHR43820">
    <property type="entry name" value="HIGH-AFFINITY BRANCHED-CHAIN AMINO ACID TRANSPORT ATP-BINDING PROTEIN LIVF"/>
    <property type="match status" value="1"/>
</dbReference>
<dbReference type="InterPro" id="IPR003439">
    <property type="entry name" value="ABC_transporter-like_ATP-bd"/>
</dbReference>
<sequence length="234" mass="25081">MLEAQNIVVEYGGVRALDELSFSAQIGDVTAVVGSNGAGKTSLMNTICGLIKPVSGEIRLDGERIDSLAPDEIVRRGISLVPEGRELFPRLSVLENLLLGATVRPDPATRRTTLGRIYELFPVLANRQNQKAGQLSGGEQQMLAFGRALMSLPKLLLLDEPSIGLAPMVEEQLILAIRDYSLEHGIGVLIVEQNAMLALEYAQHAFVVEQGRVALSGPAATVRDDPAVIAAYLG</sequence>
<keyword evidence="3" id="KW-0547">Nucleotide-binding</keyword>
<dbReference type="InterPro" id="IPR052156">
    <property type="entry name" value="BCAA_Transport_ATP-bd_LivF"/>
</dbReference>
<evidence type="ECO:0000259" key="6">
    <source>
        <dbReference type="PROSITE" id="PS50893"/>
    </source>
</evidence>
<dbReference type="GO" id="GO:0005524">
    <property type="term" value="F:ATP binding"/>
    <property type="evidence" value="ECO:0007669"/>
    <property type="project" value="UniProtKB-KW"/>
</dbReference>
<dbReference type="SMART" id="SM00382">
    <property type="entry name" value="AAA"/>
    <property type="match status" value="1"/>
</dbReference>
<dbReference type="Proteomes" id="UP000515465">
    <property type="component" value="Plasmid p_2"/>
</dbReference>
<evidence type="ECO:0000256" key="2">
    <source>
        <dbReference type="ARBA" id="ARBA00022448"/>
    </source>
</evidence>
<evidence type="ECO:0000313" key="7">
    <source>
        <dbReference type="EMBL" id="QND61661.1"/>
    </source>
</evidence>
<dbReference type="PROSITE" id="PS00211">
    <property type="entry name" value="ABC_TRANSPORTER_1"/>
    <property type="match status" value="1"/>
</dbReference>
<dbReference type="AlphaFoldDB" id="A0A7G6T4H9"/>
<geneLocation type="plasmid" evidence="7 8">
    <name>p_2</name>
</geneLocation>
<dbReference type="CDD" id="cd03224">
    <property type="entry name" value="ABC_TM1139_LivF_branched"/>
    <property type="match status" value="1"/>
</dbReference>
<evidence type="ECO:0000256" key="3">
    <source>
        <dbReference type="ARBA" id="ARBA00022741"/>
    </source>
</evidence>
<reference evidence="8" key="1">
    <citation type="journal article" date="2020" name="Mol. Plant Microbe">
        <title>Rhizobial microsymbionts of the narrowly endemic Oxytropis species growing in Kamchatka are characterized by significant genetic diversity and possess a set of genes that are associated with T3SS and T6SS secretion systems and can affect the development of symbiosis.</title>
        <authorList>
            <person name="Safronova V."/>
            <person name="Guro P."/>
            <person name="Sazanova A."/>
            <person name="Kuznetsova I."/>
            <person name="Belimov A."/>
            <person name="Yakubov V."/>
            <person name="Chirak E."/>
            <person name="Afonin A."/>
            <person name="Gogolev Y."/>
            <person name="Andronov E."/>
            <person name="Tikhonovich I."/>
        </authorList>
    </citation>
    <scope>NUCLEOTIDE SEQUENCE [LARGE SCALE GENOMIC DNA]</scope>
    <source>
        <strain evidence="8">583</strain>
        <plasmid evidence="8">p_2</plasmid>
    </source>
</reference>
<dbReference type="RefSeq" id="WP_010915900.1">
    <property type="nucleotide sequence ID" value="NZ_CP050297.1"/>
</dbReference>
<dbReference type="GO" id="GO:0015807">
    <property type="term" value="P:L-amino acid transport"/>
    <property type="evidence" value="ECO:0007669"/>
    <property type="project" value="TreeGrafter"/>
</dbReference>
<evidence type="ECO:0000313" key="8">
    <source>
        <dbReference type="Proteomes" id="UP000515465"/>
    </source>
</evidence>
<dbReference type="Gene3D" id="3.40.50.300">
    <property type="entry name" value="P-loop containing nucleotide triphosphate hydrolases"/>
    <property type="match status" value="1"/>
</dbReference>